<dbReference type="EMBL" id="RJLN01000184">
    <property type="protein sequence ID" value="RNL83927.1"/>
    <property type="molecule type" value="Genomic_DNA"/>
</dbReference>
<evidence type="ECO:0000259" key="3">
    <source>
        <dbReference type="Pfam" id="PF13751"/>
    </source>
</evidence>
<feature type="compositionally biased region" description="Basic and acidic residues" evidence="1">
    <location>
        <begin position="355"/>
        <end position="368"/>
    </location>
</feature>
<dbReference type="PANTHER" id="PTHR35604:SF2">
    <property type="entry name" value="TRANSPOSASE INSH FOR INSERTION SEQUENCE ELEMENT IS5A-RELATED"/>
    <property type="match status" value="1"/>
</dbReference>
<proteinExistence type="predicted"/>
<protein>
    <submittedName>
        <fullName evidence="4">Transposase</fullName>
    </submittedName>
</protein>
<feature type="domain" description="Transposase InsH N-terminal" evidence="2">
    <location>
        <begin position="30"/>
        <end position="113"/>
    </location>
</feature>
<dbReference type="RefSeq" id="WP_123243812.1">
    <property type="nucleotide sequence ID" value="NZ_JAAHBY010000184.1"/>
</dbReference>
<dbReference type="Pfam" id="PF13751">
    <property type="entry name" value="DDE_Tnp_1_6"/>
    <property type="match status" value="1"/>
</dbReference>
<evidence type="ECO:0000313" key="5">
    <source>
        <dbReference type="Proteomes" id="UP000280698"/>
    </source>
</evidence>
<dbReference type="Pfam" id="PF05598">
    <property type="entry name" value="DUF772"/>
    <property type="match status" value="1"/>
</dbReference>
<name>A0ABX9WA99_9ACTN</name>
<keyword evidence="5" id="KW-1185">Reference proteome</keyword>
<evidence type="ECO:0000313" key="4">
    <source>
        <dbReference type="EMBL" id="RNL83927.1"/>
    </source>
</evidence>
<feature type="domain" description="Transposase DDE" evidence="3">
    <location>
        <begin position="422"/>
        <end position="536"/>
    </location>
</feature>
<organism evidence="4 5">
    <name type="scientific">Micromonospora solifontis</name>
    <dbReference type="NCBI Taxonomy" id="2487138"/>
    <lineage>
        <taxon>Bacteria</taxon>
        <taxon>Bacillati</taxon>
        <taxon>Actinomycetota</taxon>
        <taxon>Actinomycetes</taxon>
        <taxon>Micromonosporales</taxon>
        <taxon>Micromonosporaceae</taxon>
        <taxon>Micromonospora</taxon>
    </lineage>
</organism>
<sequence length="552" mass="60017">MQGVERADRELLDAAALVGHLVPAGSMYAFLAEHRGRVFPDDQFADLFPSAKGRPSIPAPVAASILTLQTLLDYSDAETAEAARCDLRWKVACGLALDDKGFHPSTLTYWRRRLARSDRPHRITEAVRQVVEATGVLRGRRRRAVDSTILADAVATQDTITQLISQIRRVARVVPGAAEQIAAVCTGHDYTRPGKPDIDWDDPVAKDALVSALVNDANALVTALAEATLDEPAQQALALLALVAGQDVEPAEGSDGTDGRWRIARKVAEDRVVSTMDPEARHTRKSPEARRDGYRAHVAADPDTGIITDEQLTKAAGSDNSDPAVAAQFLANDHATTTGDGDLVGAADLPGGSTDDDHPGDPDRLPGREWYGDSAYGTGDLRDALDQAGHTAIIKPKPVQSPVAGGFTVDDFTVDDDERTVTCPAGHTRPISPTTRTAAFGALCRTCPLQATCTKSKTGRKIVLHEHDALLRQARRDWKTDPTLRERYRRHRPNIERVIAQVASRGGRRLKLRYRGVEPNNAWLKRRTAALNLRNLINHGLHWTDGWALTTS</sequence>
<accession>A0ABX9WA99</accession>
<dbReference type="InterPro" id="IPR025668">
    <property type="entry name" value="Tnp_DDE_dom"/>
</dbReference>
<dbReference type="PANTHER" id="PTHR35604">
    <property type="entry name" value="TRANSPOSASE INSH FOR INSERTION SEQUENCE ELEMENT IS5A-RELATED"/>
    <property type="match status" value="1"/>
</dbReference>
<feature type="region of interest" description="Disordered" evidence="1">
    <location>
        <begin position="340"/>
        <end position="368"/>
    </location>
</feature>
<gene>
    <name evidence="4" type="ORF">EFE23_27760</name>
</gene>
<feature type="region of interest" description="Disordered" evidence="1">
    <location>
        <begin position="274"/>
        <end position="295"/>
    </location>
</feature>
<reference evidence="4 5" key="1">
    <citation type="submission" date="2018-11" db="EMBL/GenBank/DDBJ databases">
        <title>Micromonospora sp. PPF5-17, a new actinomycetes isolated from a hot spring soil.</title>
        <authorList>
            <person name="Thawai C."/>
        </authorList>
    </citation>
    <scope>NUCLEOTIDE SEQUENCE [LARGE SCALE GENOMIC DNA]</scope>
    <source>
        <strain evidence="4 5">PPF5-17</strain>
    </source>
</reference>
<dbReference type="InterPro" id="IPR008490">
    <property type="entry name" value="Transposase_InsH_N"/>
</dbReference>
<evidence type="ECO:0000259" key="2">
    <source>
        <dbReference type="Pfam" id="PF05598"/>
    </source>
</evidence>
<evidence type="ECO:0000256" key="1">
    <source>
        <dbReference type="SAM" id="MobiDB-lite"/>
    </source>
</evidence>
<comment type="caution">
    <text evidence="4">The sequence shown here is derived from an EMBL/GenBank/DDBJ whole genome shotgun (WGS) entry which is preliminary data.</text>
</comment>
<dbReference type="Proteomes" id="UP000280698">
    <property type="component" value="Unassembled WGS sequence"/>
</dbReference>